<dbReference type="SMART" id="SM00644">
    <property type="entry name" value="Ami_2"/>
    <property type="match status" value="1"/>
</dbReference>
<dbReference type="Gene3D" id="3.40.80.10">
    <property type="entry name" value="Peptidoglycan recognition protein-like"/>
    <property type="match status" value="1"/>
</dbReference>
<protein>
    <submittedName>
        <fullName evidence="4">Lysozyme</fullName>
        <ecNumber evidence="4">3.5.1.28</ecNumber>
    </submittedName>
</protein>
<dbReference type="InterPro" id="IPR006619">
    <property type="entry name" value="PGRP_domain_met/bac"/>
</dbReference>
<dbReference type="KEGG" id="plue:EWM63_31005"/>
<accession>A0A4P6L668</accession>
<dbReference type="GO" id="GO:0008270">
    <property type="term" value="F:zinc ion binding"/>
    <property type="evidence" value="ECO:0007669"/>
    <property type="project" value="InterPro"/>
</dbReference>
<proteinExistence type="inferred from homology"/>
<organism evidence="4 5">
    <name type="scientific">Pseudoduganella lutea</name>
    <dbReference type="NCBI Taxonomy" id="321985"/>
    <lineage>
        <taxon>Bacteria</taxon>
        <taxon>Pseudomonadati</taxon>
        <taxon>Pseudomonadota</taxon>
        <taxon>Betaproteobacteria</taxon>
        <taxon>Burkholderiales</taxon>
        <taxon>Oxalobacteraceae</taxon>
        <taxon>Telluria group</taxon>
        <taxon>Pseudoduganella</taxon>
    </lineage>
</organism>
<feature type="domain" description="Peptidoglycan recognition protein family" evidence="3">
    <location>
        <begin position="5"/>
        <end position="130"/>
    </location>
</feature>
<dbReference type="PANTHER" id="PTHR11022">
    <property type="entry name" value="PEPTIDOGLYCAN RECOGNITION PROTEIN"/>
    <property type="match status" value="1"/>
</dbReference>
<dbReference type="PANTHER" id="PTHR11022:SF41">
    <property type="entry name" value="PEPTIDOGLYCAN-RECOGNITION PROTEIN LC-RELATED"/>
    <property type="match status" value="1"/>
</dbReference>
<dbReference type="GO" id="GO:0008745">
    <property type="term" value="F:N-acetylmuramoyl-L-alanine amidase activity"/>
    <property type="evidence" value="ECO:0007669"/>
    <property type="project" value="UniProtKB-EC"/>
</dbReference>
<gene>
    <name evidence="4" type="ORF">EWM63_31005</name>
</gene>
<dbReference type="SMART" id="SM00701">
    <property type="entry name" value="PGRP"/>
    <property type="match status" value="1"/>
</dbReference>
<dbReference type="InterPro" id="IPR002502">
    <property type="entry name" value="Amidase_domain"/>
</dbReference>
<keyword evidence="5" id="KW-1185">Reference proteome</keyword>
<dbReference type="Pfam" id="PF01510">
    <property type="entry name" value="Amidase_2"/>
    <property type="match status" value="1"/>
</dbReference>
<sequence>MTFNAGTKNRARTDYLAVHCAATRPSQDIGAAEIDRMHRQRGFKCIGYHFVIRRDGRVEEGRPVDQIGAHVENWNSVSVGICMVGGVSEKDVTKAEANFTEDQYGALKALLAELKLKYPKARIQGHRDFPKVAKACPSFSVADWLKAENISN</sequence>
<dbReference type="RefSeq" id="WP_130189962.1">
    <property type="nucleotide sequence ID" value="NZ_CP035913.1"/>
</dbReference>
<dbReference type="CDD" id="cd06583">
    <property type="entry name" value="PGRP"/>
    <property type="match status" value="1"/>
</dbReference>
<dbReference type="InterPro" id="IPR036505">
    <property type="entry name" value="Amidase/PGRP_sf"/>
</dbReference>
<evidence type="ECO:0000313" key="4">
    <source>
        <dbReference type="EMBL" id="QBE66855.1"/>
    </source>
</evidence>
<keyword evidence="4" id="KW-0378">Hydrolase</keyword>
<dbReference type="EC" id="3.5.1.28" evidence="4"/>
<dbReference type="EMBL" id="CP035913">
    <property type="protein sequence ID" value="QBE66855.1"/>
    <property type="molecule type" value="Genomic_DNA"/>
</dbReference>
<dbReference type="GO" id="GO:0009253">
    <property type="term" value="P:peptidoglycan catabolic process"/>
    <property type="evidence" value="ECO:0007669"/>
    <property type="project" value="InterPro"/>
</dbReference>
<evidence type="ECO:0000256" key="1">
    <source>
        <dbReference type="ARBA" id="ARBA00007553"/>
    </source>
</evidence>
<reference evidence="4 5" key="1">
    <citation type="submission" date="2019-02" db="EMBL/GenBank/DDBJ databases">
        <title>Draft Genome Sequences of Six Type Strains of the Genus Massilia.</title>
        <authorList>
            <person name="Miess H."/>
            <person name="Frediansyhah A."/>
            <person name="Gross H."/>
        </authorList>
    </citation>
    <scope>NUCLEOTIDE SEQUENCE [LARGE SCALE GENOMIC DNA]</scope>
    <source>
        <strain evidence="4 5">DSM 17473</strain>
    </source>
</reference>
<dbReference type="AlphaFoldDB" id="A0A4P6L668"/>
<evidence type="ECO:0000259" key="3">
    <source>
        <dbReference type="SMART" id="SM00701"/>
    </source>
</evidence>
<name>A0A4P6L668_9BURK</name>
<evidence type="ECO:0000313" key="5">
    <source>
        <dbReference type="Proteomes" id="UP000290637"/>
    </source>
</evidence>
<comment type="similarity">
    <text evidence="1">Belongs to the N-acetylmuramoyl-L-alanine amidase 2 family.</text>
</comment>
<dbReference type="SUPFAM" id="SSF55846">
    <property type="entry name" value="N-acetylmuramoyl-L-alanine amidase-like"/>
    <property type="match status" value="1"/>
</dbReference>
<dbReference type="OrthoDB" id="9085865at2"/>
<evidence type="ECO:0000259" key="2">
    <source>
        <dbReference type="SMART" id="SM00644"/>
    </source>
</evidence>
<dbReference type="Proteomes" id="UP000290637">
    <property type="component" value="Chromosome"/>
</dbReference>
<feature type="domain" description="N-acetylmuramoyl-L-alanine amidase" evidence="2">
    <location>
        <begin position="1"/>
        <end position="138"/>
    </location>
</feature>
<dbReference type="InterPro" id="IPR015510">
    <property type="entry name" value="PGRP"/>
</dbReference>